<organism evidence="1">
    <name type="scientific">Amphimedon queenslandica</name>
    <name type="common">Sponge</name>
    <dbReference type="NCBI Taxonomy" id="400682"/>
    <lineage>
        <taxon>Eukaryota</taxon>
        <taxon>Metazoa</taxon>
        <taxon>Porifera</taxon>
        <taxon>Demospongiae</taxon>
        <taxon>Heteroscleromorpha</taxon>
        <taxon>Haplosclerida</taxon>
        <taxon>Niphatidae</taxon>
        <taxon>Amphimedon</taxon>
    </lineage>
</organism>
<accession>A0A1X7SIG5</accession>
<dbReference type="EnsemblMetazoa" id="Aqu2.1.01826_001">
    <property type="protein sequence ID" value="Aqu2.1.01826_001"/>
    <property type="gene ID" value="Aqu2.1.01826"/>
</dbReference>
<evidence type="ECO:0000313" key="1">
    <source>
        <dbReference type="EnsemblMetazoa" id="Aqu2.1.01826_001"/>
    </source>
</evidence>
<protein>
    <submittedName>
        <fullName evidence="1">Uncharacterized protein</fullName>
    </submittedName>
</protein>
<name>A0A1X7SIG5_AMPQE</name>
<dbReference type="AlphaFoldDB" id="A0A1X7SIG5"/>
<proteinExistence type="predicted"/>
<dbReference type="InParanoid" id="A0A1X7SIG5"/>
<sequence>MGRVGMGIVVVIESAAEAGAIALRTSARVAGVALAGVSLAVTVPIDIGFIAYHSYHIHKSSKDKTGKTDTNQVVQWLIKQIEDMLKGTCITIELQQHSIEGGLDSTIESADNGYELTVPALTQEQLTINVRTIFCGPFTLPDGCTIVSAIYDITLPEELPPDFNATIKLEHCVDLNDDITASKMCFATAAVDLEKKVFAFNCIDGGTFPIEETYASLEISKSCLICVLYKGFIDTSVKYAGQCSYVKEYKNCWTMSILFTKHLKAHMKYAQTESIGTIESHSFLFTDSKDDQELSMGLRKFKNSMESKGWKISPISLIPDKITKAEIDSVELQQDFYNLQSRIIPLIEFI</sequence>
<dbReference type="OrthoDB" id="8954335at2759"/>
<reference evidence="1" key="1">
    <citation type="submission" date="2017-05" db="UniProtKB">
        <authorList>
            <consortium name="EnsemblMetazoa"/>
        </authorList>
    </citation>
    <scope>IDENTIFICATION</scope>
</reference>